<dbReference type="InterPro" id="IPR001245">
    <property type="entry name" value="Ser-Thr/Tyr_kinase_cat_dom"/>
</dbReference>
<reference evidence="2 3" key="1">
    <citation type="submission" date="2014-04" db="EMBL/GenBank/DDBJ databases">
        <authorList>
            <consortium name="DOE Joint Genome Institute"/>
            <person name="Kuo A."/>
            <person name="Girlanda M."/>
            <person name="Perotto S."/>
            <person name="Kohler A."/>
            <person name="Nagy L.G."/>
            <person name="Floudas D."/>
            <person name="Copeland A."/>
            <person name="Barry K.W."/>
            <person name="Cichocki N."/>
            <person name="Veneault-Fourrey C."/>
            <person name="LaButti K."/>
            <person name="Lindquist E.A."/>
            <person name="Lipzen A."/>
            <person name="Lundell T."/>
            <person name="Morin E."/>
            <person name="Murat C."/>
            <person name="Sun H."/>
            <person name="Tunlid A."/>
            <person name="Henrissat B."/>
            <person name="Grigoriev I.V."/>
            <person name="Hibbett D.S."/>
            <person name="Martin F."/>
            <person name="Nordberg H.P."/>
            <person name="Cantor M.N."/>
            <person name="Hua S.X."/>
        </authorList>
    </citation>
    <scope>NUCLEOTIDE SEQUENCE [LARGE SCALE GENOMIC DNA]</scope>
    <source>
        <strain evidence="2 3">MUT 4182</strain>
    </source>
</reference>
<dbReference type="GO" id="GO:0004672">
    <property type="term" value="F:protein kinase activity"/>
    <property type="evidence" value="ECO:0007669"/>
    <property type="project" value="InterPro"/>
</dbReference>
<dbReference type="OrthoDB" id="10359823at2759"/>
<dbReference type="EMBL" id="KN823078">
    <property type="protein sequence ID" value="KIO23694.1"/>
    <property type="molecule type" value="Genomic_DNA"/>
</dbReference>
<gene>
    <name evidence="2" type="ORF">M407DRAFT_26824</name>
</gene>
<evidence type="ECO:0000313" key="3">
    <source>
        <dbReference type="Proteomes" id="UP000054248"/>
    </source>
</evidence>
<dbReference type="Gene3D" id="1.10.510.10">
    <property type="entry name" value="Transferase(Phosphotransferase) domain 1"/>
    <property type="match status" value="1"/>
</dbReference>
<dbReference type="GO" id="GO:0005524">
    <property type="term" value="F:ATP binding"/>
    <property type="evidence" value="ECO:0007669"/>
    <property type="project" value="InterPro"/>
</dbReference>
<protein>
    <recommendedName>
        <fullName evidence="1">Protein kinase domain-containing protein</fullName>
    </recommendedName>
</protein>
<dbReference type="PROSITE" id="PS50011">
    <property type="entry name" value="PROTEIN_KINASE_DOM"/>
    <property type="match status" value="1"/>
</dbReference>
<name>A0A0C3QEY1_9AGAM</name>
<dbReference type="SUPFAM" id="SSF56112">
    <property type="entry name" value="Protein kinase-like (PK-like)"/>
    <property type="match status" value="1"/>
</dbReference>
<sequence length="342" mass="39421">MTDYLKFDPPSLIFTASSNSKSSLGLQLTNVLLKRPLMFRARMEKQPSCFSISLPSSYGIALHAHPGRDSRNNIVHTLRPEKLWINRVGSGESLAQNCDGDALIVAWCDISLAETEAYKQEGRADILAKAWERARSDTSITRGKLRVPIEIFNPNIIANPRETWKDIGRWTNFIYRPGVENKPARFKPQSVQNYFHGFFERVWDCEAMFEDRGDEGEVKQIAIKEIKLVSKSRTIDLNMEQIRKRAKEQFQAWMSLDHQSVASIIGEILHPEICILTLRYEHSNILDYIQSPGMRGSSRKVRFETRSRLIKEVTSGLEYLHSHNVVHGELHHVRRYRWLVGC</sequence>
<evidence type="ECO:0000313" key="2">
    <source>
        <dbReference type="EMBL" id="KIO23694.1"/>
    </source>
</evidence>
<keyword evidence="3" id="KW-1185">Reference proteome</keyword>
<dbReference type="Proteomes" id="UP000054248">
    <property type="component" value="Unassembled WGS sequence"/>
</dbReference>
<dbReference type="InterPro" id="IPR000719">
    <property type="entry name" value="Prot_kinase_dom"/>
</dbReference>
<feature type="domain" description="Protein kinase" evidence="1">
    <location>
        <begin position="188"/>
        <end position="342"/>
    </location>
</feature>
<dbReference type="AlphaFoldDB" id="A0A0C3QEY1"/>
<dbReference type="Pfam" id="PF07714">
    <property type="entry name" value="PK_Tyr_Ser-Thr"/>
    <property type="match status" value="1"/>
</dbReference>
<dbReference type="InterPro" id="IPR011009">
    <property type="entry name" value="Kinase-like_dom_sf"/>
</dbReference>
<accession>A0A0C3QEY1</accession>
<evidence type="ECO:0000259" key="1">
    <source>
        <dbReference type="PROSITE" id="PS50011"/>
    </source>
</evidence>
<proteinExistence type="predicted"/>
<organism evidence="2 3">
    <name type="scientific">Tulasnella calospora MUT 4182</name>
    <dbReference type="NCBI Taxonomy" id="1051891"/>
    <lineage>
        <taxon>Eukaryota</taxon>
        <taxon>Fungi</taxon>
        <taxon>Dikarya</taxon>
        <taxon>Basidiomycota</taxon>
        <taxon>Agaricomycotina</taxon>
        <taxon>Agaricomycetes</taxon>
        <taxon>Cantharellales</taxon>
        <taxon>Tulasnellaceae</taxon>
        <taxon>Tulasnella</taxon>
    </lineage>
</organism>
<dbReference type="HOGENOM" id="CLU_811801_0_0_1"/>
<reference evidence="3" key="2">
    <citation type="submission" date="2015-01" db="EMBL/GenBank/DDBJ databases">
        <title>Evolutionary Origins and Diversification of the Mycorrhizal Mutualists.</title>
        <authorList>
            <consortium name="DOE Joint Genome Institute"/>
            <consortium name="Mycorrhizal Genomics Consortium"/>
            <person name="Kohler A."/>
            <person name="Kuo A."/>
            <person name="Nagy L.G."/>
            <person name="Floudas D."/>
            <person name="Copeland A."/>
            <person name="Barry K.W."/>
            <person name="Cichocki N."/>
            <person name="Veneault-Fourrey C."/>
            <person name="LaButti K."/>
            <person name="Lindquist E.A."/>
            <person name="Lipzen A."/>
            <person name="Lundell T."/>
            <person name="Morin E."/>
            <person name="Murat C."/>
            <person name="Riley R."/>
            <person name="Ohm R."/>
            <person name="Sun H."/>
            <person name="Tunlid A."/>
            <person name="Henrissat B."/>
            <person name="Grigoriev I.V."/>
            <person name="Hibbett D.S."/>
            <person name="Martin F."/>
        </authorList>
    </citation>
    <scope>NUCLEOTIDE SEQUENCE [LARGE SCALE GENOMIC DNA]</scope>
    <source>
        <strain evidence="3">MUT 4182</strain>
    </source>
</reference>